<dbReference type="eggNOG" id="COG0685">
    <property type="taxonomic scope" value="Bacteria"/>
</dbReference>
<keyword evidence="3" id="KW-1185">Reference proteome</keyword>
<dbReference type="GO" id="GO:0016491">
    <property type="term" value="F:oxidoreductase activity"/>
    <property type="evidence" value="ECO:0007669"/>
    <property type="project" value="UniProtKB-KW"/>
</dbReference>
<evidence type="ECO:0000313" key="3">
    <source>
        <dbReference type="Proteomes" id="UP000054010"/>
    </source>
</evidence>
<organism evidence="2 3">
    <name type="scientific">Oscillochloris trichoides DG-6</name>
    <dbReference type="NCBI Taxonomy" id="765420"/>
    <lineage>
        <taxon>Bacteria</taxon>
        <taxon>Bacillati</taxon>
        <taxon>Chloroflexota</taxon>
        <taxon>Chloroflexia</taxon>
        <taxon>Chloroflexales</taxon>
        <taxon>Chloroflexineae</taxon>
        <taxon>Oscillochloridaceae</taxon>
        <taxon>Oscillochloris</taxon>
    </lineage>
</organism>
<accession>E1IFT4</accession>
<dbReference type="Proteomes" id="UP000054010">
    <property type="component" value="Unassembled WGS sequence"/>
</dbReference>
<gene>
    <name evidence="2" type="ORF">OSCT_2185</name>
</gene>
<evidence type="ECO:0000313" key="2">
    <source>
        <dbReference type="EMBL" id="EFO79975.1"/>
    </source>
</evidence>
<dbReference type="OrthoDB" id="4367389at2"/>
<dbReference type="AlphaFoldDB" id="E1IFT4"/>
<evidence type="ECO:0008006" key="4">
    <source>
        <dbReference type="Google" id="ProtNLM"/>
    </source>
</evidence>
<name>E1IFT4_9CHLR</name>
<comment type="caution">
    <text evidence="2">The sequence shown here is derived from an EMBL/GenBank/DDBJ whole genome shotgun (WGS) entry which is preliminary data.</text>
</comment>
<evidence type="ECO:0000256" key="1">
    <source>
        <dbReference type="ARBA" id="ARBA00023002"/>
    </source>
</evidence>
<dbReference type="SUPFAM" id="SSF51730">
    <property type="entry name" value="FAD-linked oxidoreductase"/>
    <property type="match status" value="1"/>
</dbReference>
<dbReference type="InterPro" id="IPR029041">
    <property type="entry name" value="FAD-linked_oxidoreductase-like"/>
</dbReference>
<sequence length="318" mass="35392">MNLQAMLVDPQRFVTLYGSVPPRATASPEKIERAADLLAERVRNLPIDGLVVYDVQEETGRTSEPRPFPYQPTIDPRIYSRMLQDRTGLQAITYKSVGELGEAGWVEWLHAAHHDYQIGQFILVGSSIPVPPPDTLFVDRAMQLAQEHVTTAMLGGVVIAERHTPEYNESQRLVLKAARGSRFFVSQVVYDPAPTLQLLSDYVQACREHSQTPRRIVLTFSPCGRPGTMTFLKWLGVAVNPDAEREIFASAAPFSTSIEICSNYLRTIFEQVDESIPLGVNIESVSTHPDEMAASAELVHALRAVADEYRKEQVVSSS</sequence>
<protein>
    <recommendedName>
        <fullName evidence="4">Methylenetetrahydrofolate reductase</fullName>
    </recommendedName>
</protein>
<keyword evidence="1" id="KW-0560">Oxidoreductase</keyword>
<dbReference type="STRING" id="765420.OSCT_2185"/>
<dbReference type="Gene3D" id="3.20.20.220">
    <property type="match status" value="1"/>
</dbReference>
<proteinExistence type="predicted"/>
<dbReference type="EMBL" id="ADVR01000094">
    <property type="protein sequence ID" value="EFO79975.1"/>
    <property type="molecule type" value="Genomic_DNA"/>
</dbReference>
<dbReference type="HOGENOM" id="CLU_054649_0_0_0"/>
<reference evidence="2 3" key="1">
    <citation type="journal article" date="2011" name="J. Bacteriol.">
        <title>Draft genome sequence of the anoxygenic filamentous phototrophic bacterium Oscillochloris trichoides subsp. DG-6.</title>
        <authorList>
            <person name="Kuznetsov B.B."/>
            <person name="Ivanovsky R.N."/>
            <person name="Keppen O.I."/>
            <person name="Sukhacheva M.V."/>
            <person name="Bumazhkin B.K."/>
            <person name="Patutina E.O."/>
            <person name="Beletsky A.V."/>
            <person name="Mardanov A.V."/>
            <person name="Baslerov R.V."/>
            <person name="Panteleeva A.N."/>
            <person name="Kolganova T.V."/>
            <person name="Ravin N.V."/>
            <person name="Skryabin K.G."/>
        </authorList>
    </citation>
    <scope>NUCLEOTIDE SEQUENCE [LARGE SCALE GENOMIC DNA]</scope>
    <source>
        <strain evidence="2 3">DG-6</strain>
    </source>
</reference>